<dbReference type="STRING" id="84521.SAMN04487994_10139"/>
<sequence length="453" mass="50726">MKLRRRDIIKQRQQETYHQLRKAFLKKVNIGLVAFASGNISTHLTQDTPIIKAMEEPGSQGFSKSQFLDLVAHSAQLIAGENDLYASVMIAQAALESGWGNSGLASAPNYNLFGIKGSYNNQTVVVDTLEDDGSGHYYQITDGFRKYNNYAQSLQDYANLLTGNHDETNWRYNYYYGARKSQTNSYQEATAHLTGRYATDTSYAQKLNRIIHENDLTRYDVSSQKVVATVHEIVKPTSHTSSSTHEVQTGDTYWAIAQRYNVSVSELQSLNNHAAIIYPGQQLVLPQIQETTPVEKIEEVVISSNESSPVVQKGHYTVKPGDTMWRIARVYGMDLEELKQLNNTTSSMLQVGQKLQVNKQWPKQNQSIQEATIQPVEEVTTTNGNLIEPSFIELEVEDAPTIIEEPAVESPNSHVVQAGDTLYSIAQRNGLDVYQLIEDNGSTTILPGQVIEW</sequence>
<name>A0A1G8KPU1_9LACT</name>
<dbReference type="Proteomes" id="UP000235682">
    <property type="component" value="Unassembled WGS sequence"/>
</dbReference>
<keyword evidence="4" id="KW-0378">Hydrolase</keyword>
<evidence type="ECO:0000313" key="8">
    <source>
        <dbReference type="Proteomes" id="UP000235682"/>
    </source>
</evidence>
<dbReference type="SMART" id="SM00047">
    <property type="entry name" value="LYZ2"/>
    <property type="match status" value="1"/>
</dbReference>
<feature type="domain" description="LysM" evidence="6">
    <location>
        <begin position="412"/>
        <end position="453"/>
    </location>
</feature>
<accession>A0A1G8KPU1</accession>
<evidence type="ECO:0000256" key="2">
    <source>
        <dbReference type="ARBA" id="ARBA00022529"/>
    </source>
</evidence>
<evidence type="ECO:0000256" key="3">
    <source>
        <dbReference type="ARBA" id="ARBA00022638"/>
    </source>
</evidence>
<dbReference type="Gene3D" id="1.10.530.10">
    <property type="match status" value="1"/>
</dbReference>
<dbReference type="PROSITE" id="PS51782">
    <property type="entry name" value="LYSM"/>
    <property type="match status" value="3"/>
</dbReference>
<dbReference type="Gene3D" id="3.10.350.10">
    <property type="entry name" value="LysM domain"/>
    <property type="match status" value="3"/>
</dbReference>
<dbReference type="SMART" id="SM00257">
    <property type="entry name" value="LysM"/>
    <property type="match status" value="3"/>
</dbReference>
<gene>
    <name evidence="7" type="ORF">CJ205_07260</name>
</gene>
<keyword evidence="8" id="KW-1185">Reference proteome</keyword>
<evidence type="ECO:0000256" key="1">
    <source>
        <dbReference type="ARBA" id="ARBA00010266"/>
    </source>
</evidence>
<dbReference type="InterPro" id="IPR002901">
    <property type="entry name" value="MGlyc_endo_b_GlcNAc-like_dom"/>
</dbReference>
<dbReference type="AlphaFoldDB" id="A0A1G8KPU1"/>
<evidence type="ECO:0000313" key="7">
    <source>
        <dbReference type="EMBL" id="PMC57885.1"/>
    </source>
</evidence>
<dbReference type="InterPro" id="IPR036779">
    <property type="entry name" value="LysM_dom_sf"/>
</dbReference>
<keyword evidence="2" id="KW-0929">Antimicrobial</keyword>
<feature type="domain" description="LysM" evidence="6">
    <location>
        <begin position="243"/>
        <end position="290"/>
    </location>
</feature>
<dbReference type="RefSeq" id="WP_092084817.1">
    <property type="nucleotide sequence ID" value="NZ_FNEL01000013.1"/>
</dbReference>
<evidence type="ECO:0000259" key="6">
    <source>
        <dbReference type="PROSITE" id="PS51782"/>
    </source>
</evidence>
<comment type="caution">
    <text evidence="7">The sequence shown here is derived from an EMBL/GenBank/DDBJ whole genome shotgun (WGS) entry which is preliminary data.</text>
</comment>
<organism evidence="7 8">
    <name type="scientific">Dolosicoccus paucivorans</name>
    <dbReference type="NCBI Taxonomy" id="84521"/>
    <lineage>
        <taxon>Bacteria</taxon>
        <taxon>Bacillati</taxon>
        <taxon>Bacillota</taxon>
        <taxon>Bacilli</taxon>
        <taxon>Lactobacillales</taxon>
        <taxon>Aerococcaceae</taxon>
        <taxon>Dolosicoccus</taxon>
    </lineage>
</organism>
<dbReference type="CDD" id="cd00118">
    <property type="entry name" value="LysM"/>
    <property type="match status" value="3"/>
</dbReference>
<feature type="domain" description="LysM" evidence="6">
    <location>
        <begin position="314"/>
        <end position="357"/>
    </location>
</feature>
<dbReference type="OrthoDB" id="2155627at2"/>
<dbReference type="InterPro" id="IPR051056">
    <property type="entry name" value="Glycosyl_Hydrolase_73"/>
</dbReference>
<dbReference type="GO" id="GO:0042742">
    <property type="term" value="P:defense response to bacterium"/>
    <property type="evidence" value="ECO:0007669"/>
    <property type="project" value="UniProtKB-KW"/>
</dbReference>
<dbReference type="EMBL" id="PNHE01000037">
    <property type="protein sequence ID" value="PMC57885.1"/>
    <property type="molecule type" value="Genomic_DNA"/>
</dbReference>
<dbReference type="Pfam" id="PF01476">
    <property type="entry name" value="LysM"/>
    <property type="match status" value="3"/>
</dbReference>
<reference evidence="7 8" key="1">
    <citation type="submission" date="2017-09" db="EMBL/GenBank/DDBJ databases">
        <title>Bacterial strain isolated from the female urinary microbiota.</title>
        <authorList>
            <person name="Thomas-White K."/>
            <person name="Kumar N."/>
            <person name="Forster S."/>
            <person name="Putonti C."/>
            <person name="Lawley T."/>
            <person name="Wolfe A.J."/>
        </authorList>
    </citation>
    <scope>NUCLEOTIDE SEQUENCE [LARGE SCALE GENOMIC DNA]</scope>
    <source>
        <strain evidence="7 8">UMB0852</strain>
    </source>
</reference>
<dbReference type="PANTHER" id="PTHR33308:SF9">
    <property type="entry name" value="PEPTIDOGLYCAN HYDROLASE FLGJ"/>
    <property type="match status" value="1"/>
</dbReference>
<dbReference type="GO" id="GO:0004040">
    <property type="term" value="F:amidase activity"/>
    <property type="evidence" value="ECO:0007669"/>
    <property type="project" value="InterPro"/>
</dbReference>
<dbReference type="Pfam" id="PF01832">
    <property type="entry name" value="Glucosaminidase"/>
    <property type="match status" value="1"/>
</dbReference>
<dbReference type="GO" id="GO:0031640">
    <property type="term" value="P:killing of cells of another organism"/>
    <property type="evidence" value="ECO:0007669"/>
    <property type="project" value="UniProtKB-KW"/>
</dbReference>
<dbReference type="PANTHER" id="PTHR33308">
    <property type="entry name" value="PEPTIDOGLYCAN HYDROLASE FLGJ"/>
    <property type="match status" value="1"/>
</dbReference>
<comment type="similarity">
    <text evidence="1">Belongs to the glycosyl hydrolase 73 family.</text>
</comment>
<dbReference type="InterPro" id="IPR018392">
    <property type="entry name" value="LysM"/>
</dbReference>
<dbReference type="SUPFAM" id="SSF54106">
    <property type="entry name" value="LysM domain"/>
    <property type="match status" value="3"/>
</dbReference>
<proteinExistence type="inferred from homology"/>
<evidence type="ECO:0000256" key="4">
    <source>
        <dbReference type="ARBA" id="ARBA00022801"/>
    </source>
</evidence>
<dbReference type="Gene3D" id="4.10.80.30">
    <property type="entry name" value="DNA polymerase, domain 6"/>
    <property type="match status" value="1"/>
</dbReference>
<protein>
    <recommendedName>
        <fullName evidence="5">Peptidoglycan hydrolase</fullName>
    </recommendedName>
</protein>
<evidence type="ECO:0000256" key="5">
    <source>
        <dbReference type="ARBA" id="ARBA00032108"/>
    </source>
</evidence>
<keyword evidence="3" id="KW-0081">Bacteriolytic enzyme</keyword>